<feature type="domain" description="TonB-dependent receptor-like beta-barrel" evidence="12">
    <location>
        <begin position="224"/>
        <end position="702"/>
    </location>
</feature>
<protein>
    <submittedName>
        <fullName evidence="14">TonB-dependent receptor</fullName>
    </submittedName>
</protein>
<evidence type="ECO:0000256" key="2">
    <source>
        <dbReference type="ARBA" id="ARBA00022448"/>
    </source>
</evidence>
<comment type="subcellular location">
    <subcellularLocation>
        <location evidence="1 8">Cell outer membrane</location>
        <topology evidence="1 8">Multi-pass membrane protein</topology>
    </subcellularLocation>
</comment>
<dbReference type="PROSITE" id="PS52016">
    <property type="entry name" value="TONB_DEPENDENT_REC_3"/>
    <property type="match status" value="1"/>
</dbReference>
<evidence type="ECO:0000256" key="5">
    <source>
        <dbReference type="ARBA" id="ARBA00023077"/>
    </source>
</evidence>
<comment type="caution">
    <text evidence="14">The sequence shown here is derived from an EMBL/GenBank/DDBJ whole genome shotgun (WGS) entry which is preliminary data.</text>
</comment>
<dbReference type="InterPro" id="IPR037066">
    <property type="entry name" value="Plug_dom_sf"/>
</dbReference>
<keyword evidence="6 8" id="KW-0472">Membrane</keyword>
<evidence type="ECO:0000256" key="6">
    <source>
        <dbReference type="ARBA" id="ARBA00023136"/>
    </source>
</evidence>
<keyword evidence="11" id="KW-0732">Signal</keyword>
<dbReference type="InterPro" id="IPR000531">
    <property type="entry name" value="Beta-barrel_TonB"/>
</dbReference>
<evidence type="ECO:0000313" key="14">
    <source>
        <dbReference type="EMBL" id="MFD1330992.1"/>
    </source>
</evidence>
<keyword evidence="2 8" id="KW-0813">Transport</keyword>
<dbReference type="EMBL" id="JBHTMX010000011">
    <property type="protein sequence ID" value="MFD1330992.1"/>
    <property type="molecule type" value="Genomic_DNA"/>
</dbReference>
<feature type="chain" id="PRO_5047462531" evidence="11">
    <location>
        <begin position="30"/>
        <end position="738"/>
    </location>
</feature>
<dbReference type="PANTHER" id="PTHR30069:SF40">
    <property type="entry name" value="TONB-DEPENDENT RECEPTOR NMB0964-RELATED"/>
    <property type="match status" value="1"/>
</dbReference>
<dbReference type="InterPro" id="IPR039426">
    <property type="entry name" value="TonB-dep_rcpt-like"/>
</dbReference>
<evidence type="ECO:0000256" key="10">
    <source>
        <dbReference type="SAM" id="MobiDB-lite"/>
    </source>
</evidence>
<proteinExistence type="inferred from homology"/>
<evidence type="ECO:0000259" key="13">
    <source>
        <dbReference type="Pfam" id="PF07715"/>
    </source>
</evidence>
<evidence type="ECO:0000313" key="15">
    <source>
        <dbReference type="Proteomes" id="UP001597171"/>
    </source>
</evidence>
<dbReference type="PANTHER" id="PTHR30069">
    <property type="entry name" value="TONB-DEPENDENT OUTER MEMBRANE RECEPTOR"/>
    <property type="match status" value="1"/>
</dbReference>
<dbReference type="SUPFAM" id="SSF56935">
    <property type="entry name" value="Porins"/>
    <property type="match status" value="1"/>
</dbReference>
<evidence type="ECO:0000256" key="7">
    <source>
        <dbReference type="ARBA" id="ARBA00023237"/>
    </source>
</evidence>
<dbReference type="InterPro" id="IPR036942">
    <property type="entry name" value="Beta-barrel_TonB_sf"/>
</dbReference>
<gene>
    <name evidence="14" type="ORF">ACFQ4O_03175</name>
</gene>
<organism evidence="14 15">
    <name type="scientific">Methylopila musalis</name>
    <dbReference type="NCBI Taxonomy" id="1134781"/>
    <lineage>
        <taxon>Bacteria</taxon>
        <taxon>Pseudomonadati</taxon>
        <taxon>Pseudomonadota</taxon>
        <taxon>Alphaproteobacteria</taxon>
        <taxon>Hyphomicrobiales</taxon>
        <taxon>Methylopilaceae</taxon>
        <taxon>Methylopila</taxon>
    </lineage>
</organism>
<dbReference type="Gene3D" id="2.40.170.20">
    <property type="entry name" value="TonB-dependent receptor, beta-barrel domain"/>
    <property type="match status" value="1"/>
</dbReference>
<comment type="similarity">
    <text evidence="8 9">Belongs to the TonB-dependent receptor family.</text>
</comment>
<dbReference type="Proteomes" id="UP001597171">
    <property type="component" value="Unassembled WGS sequence"/>
</dbReference>
<evidence type="ECO:0000256" key="4">
    <source>
        <dbReference type="ARBA" id="ARBA00022692"/>
    </source>
</evidence>
<feature type="compositionally biased region" description="Basic and acidic residues" evidence="10">
    <location>
        <begin position="226"/>
        <end position="235"/>
    </location>
</feature>
<keyword evidence="14" id="KW-0675">Receptor</keyword>
<sequence length="738" mass="79125">MSRSRVRTALLSASSVAAVALVCAQPAHAQSIALPEIEVTSPSPVRRAAPQGATEAATAPGVLPVVTDAFASVTVLTRDRIEREQPKTLGDALADTPGVGGTGFVPGAANRPIIRGLDGARVRIQENGLGVHDVSALGEDHAVPLNPLVADRVEVIRGPATLRYGSQAIGGVVSMETSRVPRVAPSRGFSGEVLGGYSSVDDGGNAAARIDAGHGPFAVHVDGFRTRSSDYRTPDGRQTNSATESTGAAIGGSYLYDQGHIGLAFSRYEGLYHVPGEEETEANVRLDPRQSKLQLEGEHRFDGGPFEALRYWANVSSYKHNELARGHDHGEEEEGHHDHGNEHGHDEHGHEEEAEDGVHATFRNRESEARIELQHRPVATSFGAFSGALGVQAGQGRLRTAGEAGGLIAPTDSHSIAAYLFEELDFGSGLRLQGAARIERSTVDGSATAFPGLTPDGSPLVERDAKKNFTPVSVSLGALHDFAYGITGSLTAQYVERAPTGLELFSRGPHDAPRLFEIGDPNLGLEKATSFEIGLRRSQGPLRFDASAYHARYDGFIYRRLTGVECGETFDTCGVEDELDQVAYSQKDARFTGAEIAVQYDAVTFGQHVLGVEGQYDIVRAKFADGENVPRIPPHRLGGGVYWRSETGFFARVNLLHAFAQTKFADHETRTPGYDNLKAEISYTKRFPEALPGRVNTLTVGLLGDNLLNDRIRNAASFKKDEILMPGAGARVFVKVGF</sequence>
<feature type="compositionally biased region" description="Basic and acidic residues" evidence="10">
    <location>
        <begin position="325"/>
        <end position="351"/>
    </location>
</feature>
<evidence type="ECO:0000256" key="11">
    <source>
        <dbReference type="SAM" id="SignalP"/>
    </source>
</evidence>
<keyword evidence="7 8" id="KW-0998">Cell outer membrane</keyword>
<feature type="region of interest" description="Disordered" evidence="10">
    <location>
        <begin position="325"/>
        <end position="357"/>
    </location>
</feature>
<keyword evidence="5 9" id="KW-0798">TonB box</keyword>
<evidence type="ECO:0000256" key="8">
    <source>
        <dbReference type="PROSITE-ProRule" id="PRU01360"/>
    </source>
</evidence>
<feature type="region of interest" description="Disordered" evidence="10">
    <location>
        <begin position="226"/>
        <end position="245"/>
    </location>
</feature>
<dbReference type="Pfam" id="PF00593">
    <property type="entry name" value="TonB_dep_Rec_b-barrel"/>
    <property type="match status" value="1"/>
</dbReference>
<evidence type="ECO:0000256" key="9">
    <source>
        <dbReference type="RuleBase" id="RU003357"/>
    </source>
</evidence>
<feature type="signal peptide" evidence="11">
    <location>
        <begin position="1"/>
        <end position="29"/>
    </location>
</feature>
<accession>A0ABW3Z4X9</accession>
<dbReference type="InterPro" id="IPR012910">
    <property type="entry name" value="Plug_dom"/>
</dbReference>
<keyword evidence="15" id="KW-1185">Reference proteome</keyword>
<feature type="compositionally biased region" description="Polar residues" evidence="10">
    <location>
        <begin position="236"/>
        <end position="245"/>
    </location>
</feature>
<keyword evidence="3 8" id="KW-1134">Transmembrane beta strand</keyword>
<name>A0ABW3Z4X9_9HYPH</name>
<dbReference type="RefSeq" id="WP_378774194.1">
    <property type="nucleotide sequence ID" value="NZ_JBHTMX010000011.1"/>
</dbReference>
<dbReference type="Gene3D" id="2.170.130.10">
    <property type="entry name" value="TonB-dependent receptor, plug domain"/>
    <property type="match status" value="1"/>
</dbReference>
<reference evidence="15" key="1">
    <citation type="journal article" date="2019" name="Int. J. Syst. Evol. Microbiol.">
        <title>The Global Catalogue of Microorganisms (GCM) 10K type strain sequencing project: providing services to taxonomists for standard genome sequencing and annotation.</title>
        <authorList>
            <consortium name="The Broad Institute Genomics Platform"/>
            <consortium name="The Broad Institute Genome Sequencing Center for Infectious Disease"/>
            <person name="Wu L."/>
            <person name="Ma J."/>
        </authorList>
    </citation>
    <scope>NUCLEOTIDE SEQUENCE [LARGE SCALE GENOMIC DNA]</scope>
    <source>
        <strain evidence="15">CCUG 61696</strain>
    </source>
</reference>
<feature type="domain" description="TonB-dependent receptor plug" evidence="13">
    <location>
        <begin position="68"/>
        <end position="172"/>
    </location>
</feature>
<keyword evidence="4 8" id="KW-0812">Transmembrane</keyword>
<evidence type="ECO:0000256" key="1">
    <source>
        <dbReference type="ARBA" id="ARBA00004571"/>
    </source>
</evidence>
<evidence type="ECO:0000259" key="12">
    <source>
        <dbReference type="Pfam" id="PF00593"/>
    </source>
</evidence>
<evidence type="ECO:0000256" key="3">
    <source>
        <dbReference type="ARBA" id="ARBA00022452"/>
    </source>
</evidence>
<dbReference type="Pfam" id="PF07715">
    <property type="entry name" value="Plug"/>
    <property type="match status" value="1"/>
</dbReference>